<evidence type="ECO:0000313" key="6">
    <source>
        <dbReference type="Proteomes" id="UP000037269"/>
    </source>
</evidence>
<dbReference type="Proteomes" id="UP000037269">
    <property type="component" value="Unassembled WGS sequence"/>
</dbReference>
<dbReference type="RefSeq" id="WP_043067676.1">
    <property type="nucleotide sequence ID" value="NZ_BJOA01000081.1"/>
</dbReference>
<keyword evidence="4" id="KW-0032">Aminotransferase</keyword>
<dbReference type="PANTHER" id="PTHR30244:SF34">
    <property type="entry name" value="DTDP-4-AMINO-4,6-DIDEOXYGALACTOSE TRANSAMINASE"/>
    <property type="match status" value="1"/>
</dbReference>
<accession>A0A0M0GYR6</accession>
<keyword evidence="2 3" id="KW-0663">Pyridoxal phosphate</keyword>
<dbReference type="CDD" id="cd00616">
    <property type="entry name" value="AHBA_syn"/>
    <property type="match status" value="1"/>
</dbReference>
<dbReference type="InterPro" id="IPR000653">
    <property type="entry name" value="DegT/StrS_aminotransferase"/>
</dbReference>
<proteinExistence type="inferred from homology"/>
<dbReference type="InterPro" id="IPR015422">
    <property type="entry name" value="PyrdxlP-dep_Trfase_small"/>
</dbReference>
<dbReference type="PIRSF" id="PIRSF000390">
    <property type="entry name" value="PLP_StrS"/>
    <property type="match status" value="1"/>
</dbReference>
<dbReference type="PANTHER" id="PTHR30244">
    <property type="entry name" value="TRANSAMINASE"/>
    <property type="match status" value="1"/>
</dbReference>
<dbReference type="NCBIfam" id="TIGR03588">
    <property type="entry name" value="PseC"/>
    <property type="match status" value="1"/>
</dbReference>
<dbReference type="STRING" id="47500.AF333_03115"/>
<dbReference type="GO" id="GO:0008483">
    <property type="term" value="F:transaminase activity"/>
    <property type="evidence" value="ECO:0007669"/>
    <property type="project" value="UniProtKB-KW"/>
</dbReference>
<evidence type="ECO:0000313" key="7">
    <source>
        <dbReference type="Proteomes" id="UP000182836"/>
    </source>
</evidence>
<dbReference type="Gene3D" id="3.40.640.10">
    <property type="entry name" value="Type I PLP-dependent aspartate aminotransferase-like (Major domain)"/>
    <property type="match status" value="1"/>
</dbReference>
<dbReference type="Pfam" id="PF01041">
    <property type="entry name" value="DegT_DnrJ_EryC1"/>
    <property type="match status" value="1"/>
</dbReference>
<feature type="modified residue" description="N6-(pyridoxal phosphate)lysine" evidence="2">
    <location>
        <position position="198"/>
    </location>
</feature>
<dbReference type="GO" id="GO:0000271">
    <property type="term" value="P:polysaccharide biosynthetic process"/>
    <property type="evidence" value="ECO:0007669"/>
    <property type="project" value="TreeGrafter"/>
</dbReference>
<comment type="similarity">
    <text evidence="3">Belongs to the DegT/DnrJ/EryC1 family.</text>
</comment>
<dbReference type="EMBL" id="FNED01000004">
    <property type="protein sequence ID" value="SDI48584.1"/>
    <property type="molecule type" value="Genomic_DNA"/>
</dbReference>
<dbReference type="PATRIC" id="fig|47500.9.peg.1699"/>
<dbReference type="Proteomes" id="UP000182836">
    <property type="component" value="Unassembled WGS sequence"/>
</dbReference>
<evidence type="ECO:0000256" key="2">
    <source>
        <dbReference type="PIRSR" id="PIRSR000390-2"/>
    </source>
</evidence>
<protein>
    <submittedName>
        <fullName evidence="4">Aminotransferase DegT</fullName>
    </submittedName>
    <submittedName>
        <fullName evidence="5">UDP-4-amino-4,6-dideoxy-N-acetyl-beta-L-altrosamine transaminase</fullName>
    </submittedName>
</protein>
<dbReference type="OrthoDB" id="9810913at2"/>
<dbReference type="InterPro" id="IPR020026">
    <property type="entry name" value="PseC"/>
</dbReference>
<evidence type="ECO:0000256" key="3">
    <source>
        <dbReference type="RuleBase" id="RU004508"/>
    </source>
</evidence>
<evidence type="ECO:0000313" key="4">
    <source>
        <dbReference type="EMBL" id="KON94632.1"/>
    </source>
</evidence>
<dbReference type="AlphaFoldDB" id="A0A0M0GYR6"/>
<dbReference type="EMBL" id="LGUG01000004">
    <property type="protein sequence ID" value="KON94632.1"/>
    <property type="molecule type" value="Genomic_DNA"/>
</dbReference>
<evidence type="ECO:0000256" key="1">
    <source>
        <dbReference type="PIRSR" id="PIRSR000390-1"/>
    </source>
</evidence>
<name>A0A0M0GYR6_ANEMI</name>
<gene>
    <name evidence="4" type="ORF">AF333_03115</name>
    <name evidence="5" type="ORF">SAMN04487909_104191</name>
</gene>
<reference evidence="5 7" key="2">
    <citation type="submission" date="2016-10" db="EMBL/GenBank/DDBJ databases">
        <authorList>
            <person name="de Groot N.N."/>
        </authorList>
    </citation>
    <scope>NUCLEOTIDE SEQUENCE [LARGE SCALE GENOMIC DNA]</scope>
    <source>
        <strain evidence="5 7">DSM 2895</strain>
    </source>
</reference>
<reference evidence="4 6" key="1">
    <citation type="submission" date="2015-07" db="EMBL/GenBank/DDBJ databases">
        <title>Fjat-14205 dsm 2895.</title>
        <authorList>
            <person name="Liu B."/>
            <person name="Wang J."/>
            <person name="Zhu Y."/>
            <person name="Liu G."/>
            <person name="Chen Q."/>
            <person name="Chen Z."/>
            <person name="Lan J."/>
            <person name="Che J."/>
            <person name="Ge C."/>
            <person name="Shi H."/>
            <person name="Pan Z."/>
            <person name="Liu X."/>
        </authorList>
    </citation>
    <scope>NUCLEOTIDE SEQUENCE [LARGE SCALE GENOMIC DNA]</scope>
    <source>
        <strain evidence="4 6">DSM 2895</strain>
    </source>
</reference>
<evidence type="ECO:0000313" key="5">
    <source>
        <dbReference type="EMBL" id="SDI48584.1"/>
    </source>
</evidence>
<keyword evidence="6" id="KW-1185">Reference proteome</keyword>
<dbReference type="GeneID" id="42304200"/>
<dbReference type="GO" id="GO:0030170">
    <property type="term" value="F:pyridoxal phosphate binding"/>
    <property type="evidence" value="ECO:0007669"/>
    <property type="project" value="TreeGrafter"/>
</dbReference>
<sequence>MNQLEKLAIHGGKPIRNSLLSYGSQWVTEEDIATVVETMQSPFLTQGPRIAEFESRVAEESGAQYAVAFCNGTAALHGAMFAAGIEKGDEVITSPLTFAATSNSVLYQGGTPVFSDINPQTYLLDLEAVHTSITPRTKAVVPVDFSGQPVNMQAFRALADKHGLVYIQDAAHSLGASYDGKVVGSVADMTMFSFHPVKPVTTAEGGIIVTNNEEYYEKLLRFRSHGITKDSRWMEGDSEGPWYYQMVELGYNYRMTDIQAALGVAQIGRLPELLSRRNEIAQQYDRAFAGLEHAGLLWRPTVDKQAMSGWHLYVLSLNLENLKAGRREVYEALQAENLGVNVHYIPVYLHPYYKKLGYTKGICPQAEKLYETFITIPLFPKMSDEDVKDVTAAVEKVLSFFARS</sequence>
<dbReference type="Gene3D" id="3.90.1150.10">
    <property type="entry name" value="Aspartate Aminotransferase, domain 1"/>
    <property type="match status" value="1"/>
</dbReference>
<organism evidence="4 6">
    <name type="scientific">Aneurinibacillus migulanus</name>
    <name type="common">Bacillus migulanus</name>
    <dbReference type="NCBI Taxonomy" id="47500"/>
    <lineage>
        <taxon>Bacteria</taxon>
        <taxon>Bacillati</taxon>
        <taxon>Bacillota</taxon>
        <taxon>Bacilli</taxon>
        <taxon>Bacillales</taxon>
        <taxon>Paenibacillaceae</taxon>
        <taxon>Aneurinibacillus group</taxon>
        <taxon>Aneurinibacillus</taxon>
    </lineage>
</organism>
<feature type="active site" description="Proton acceptor" evidence="1">
    <location>
        <position position="198"/>
    </location>
</feature>
<dbReference type="SUPFAM" id="SSF53383">
    <property type="entry name" value="PLP-dependent transferases"/>
    <property type="match status" value="1"/>
</dbReference>
<dbReference type="InterPro" id="IPR015421">
    <property type="entry name" value="PyrdxlP-dep_Trfase_major"/>
</dbReference>
<dbReference type="InterPro" id="IPR015424">
    <property type="entry name" value="PyrdxlP-dep_Trfase"/>
</dbReference>
<keyword evidence="4" id="KW-0808">Transferase</keyword>